<dbReference type="AlphaFoldDB" id="A0A4V1A485"/>
<dbReference type="InterPro" id="IPR036514">
    <property type="entry name" value="SGNH_hydro_sf"/>
</dbReference>
<dbReference type="Gene3D" id="3.40.50.1110">
    <property type="entry name" value="SGNH hydrolase"/>
    <property type="match status" value="1"/>
</dbReference>
<keyword evidence="3" id="KW-1185">Reference proteome</keyword>
<dbReference type="OrthoDB" id="9805649at2"/>
<dbReference type="InterPro" id="IPR007407">
    <property type="entry name" value="DUF459"/>
</dbReference>
<dbReference type="GeneID" id="90768547"/>
<organism evidence="2 3">
    <name type="scientific">Roseitalea porphyridii</name>
    <dbReference type="NCBI Taxonomy" id="1852022"/>
    <lineage>
        <taxon>Bacteria</taxon>
        <taxon>Pseudomonadati</taxon>
        <taxon>Pseudomonadota</taxon>
        <taxon>Alphaproteobacteria</taxon>
        <taxon>Hyphomicrobiales</taxon>
        <taxon>Ahrensiaceae</taxon>
        <taxon>Roseitalea</taxon>
    </lineage>
</organism>
<feature type="region of interest" description="Disordered" evidence="1">
    <location>
        <begin position="69"/>
        <end position="110"/>
    </location>
</feature>
<proteinExistence type="predicted"/>
<feature type="compositionally biased region" description="Basic and acidic residues" evidence="1">
    <location>
        <begin position="420"/>
        <end position="437"/>
    </location>
</feature>
<accession>A0A4V1A485</accession>
<dbReference type="GO" id="GO:0016788">
    <property type="term" value="F:hydrolase activity, acting on ester bonds"/>
    <property type="evidence" value="ECO:0007669"/>
    <property type="project" value="UniProtKB-ARBA"/>
</dbReference>
<evidence type="ECO:0000256" key="1">
    <source>
        <dbReference type="SAM" id="MobiDB-lite"/>
    </source>
</evidence>
<dbReference type="CDD" id="cd01829">
    <property type="entry name" value="SGNH_hydrolase_peri2"/>
    <property type="match status" value="1"/>
</dbReference>
<dbReference type="Pfam" id="PF04311">
    <property type="entry name" value="DUF459"/>
    <property type="match status" value="1"/>
</dbReference>
<evidence type="ECO:0000313" key="3">
    <source>
        <dbReference type="Proteomes" id="UP000293719"/>
    </source>
</evidence>
<name>A0A4V1A485_9HYPH</name>
<dbReference type="SUPFAM" id="SSF52266">
    <property type="entry name" value="SGNH hydrolase"/>
    <property type="match status" value="1"/>
</dbReference>
<dbReference type="EMBL" id="CP036532">
    <property type="protein sequence ID" value="QBK31738.1"/>
    <property type="molecule type" value="Genomic_DNA"/>
</dbReference>
<dbReference type="Proteomes" id="UP000293719">
    <property type="component" value="Chromosome"/>
</dbReference>
<protein>
    <submittedName>
        <fullName evidence="2">DUF459 domain-containing protein</fullName>
    </submittedName>
</protein>
<reference evidence="2 3" key="1">
    <citation type="journal article" date="2017" name="Int. J. Syst. Evol. Microbiol.">
        <title>Roseitalea porphyridii gen. nov., sp. nov., isolated from a red alga, and reclassification of Hoeflea suaedae Chung et al. 2013 as Pseudohoeflea suaedae gen. nov., comb. nov.</title>
        <authorList>
            <person name="Hyeon J.W."/>
            <person name="Jeong S.E."/>
            <person name="Baek K."/>
            <person name="Jeon C.O."/>
        </authorList>
    </citation>
    <scope>NUCLEOTIDE SEQUENCE [LARGE SCALE GENOMIC DNA]</scope>
    <source>
        <strain evidence="2 3">MA7-20</strain>
    </source>
</reference>
<feature type="region of interest" description="Disordered" evidence="1">
    <location>
        <begin position="378"/>
        <end position="437"/>
    </location>
</feature>
<gene>
    <name evidence="2" type="ORF">E0E05_14670</name>
</gene>
<dbReference type="RefSeq" id="WP_131617389.1">
    <property type="nucleotide sequence ID" value="NZ_CP036532.1"/>
</dbReference>
<feature type="compositionally biased region" description="Low complexity" evidence="1">
    <location>
        <begin position="74"/>
        <end position="98"/>
    </location>
</feature>
<dbReference type="KEGG" id="rpod:E0E05_14670"/>
<sequence length="437" mass="47218">MTGRNWYRSRPVRRGALRALAVWLVALTVVATGLPAGGPFDLPSGVSQALAQERQPGLLELLFRRNRGDREPAAKQQRPRQAAPRQAAPRRTAPSQPRSSVASAPVAPREPAVEKAENAVKVLVVGDFVADGLARGLVDAFADSPNVVVERRINGSSGFVRDDFYDWPGEIGAIVEEVEPQILVVHVGANDRQAMRVDGSSAAVLSDPWRAEYQRRIDAFIGEAGEAGVALVWTGTPPFRFRSMSADMLALNEIFRERTEAAGGFFVDIWDGFVDAEGNFIERGPDIKGQVVRLRGSDGINFTPAGQRKLAFYVERQLQQILGDSALPLVTSLGPDNLPIMKLPPLQTEAELERVNPIGFTDPDLDGGSVLLGDVTAPEAAENPLQARSVRQRLVEEGLPPPAQPGRAGSFAPQPPGDPRTADARTPEERDFGATLQ</sequence>
<evidence type="ECO:0000313" key="2">
    <source>
        <dbReference type="EMBL" id="QBK31738.1"/>
    </source>
</evidence>